<evidence type="ECO:0000313" key="3">
    <source>
        <dbReference type="EMBL" id="CAD9960702.1"/>
    </source>
</evidence>
<accession>A0A7S3DNC1</accession>
<feature type="region of interest" description="Disordered" evidence="1">
    <location>
        <begin position="42"/>
        <end position="97"/>
    </location>
</feature>
<organism evidence="3">
    <name type="scientific">Entomoneis paludosa</name>
    <dbReference type="NCBI Taxonomy" id="265537"/>
    <lineage>
        <taxon>Eukaryota</taxon>
        <taxon>Sar</taxon>
        <taxon>Stramenopiles</taxon>
        <taxon>Ochrophyta</taxon>
        <taxon>Bacillariophyta</taxon>
        <taxon>Bacillariophyceae</taxon>
        <taxon>Bacillariophycidae</taxon>
        <taxon>Entomoneidaceae</taxon>
        <taxon>Entomoneis</taxon>
    </lineage>
</organism>
<name>A0A7S3DNC1_9STRA</name>
<evidence type="ECO:0000256" key="2">
    <source>
        <dbReference type="SAM" id="SignalP"/>
    </source>
</evidence>
<evidence type="ECO:0000256" key="1">
    <source>
        <dbReference type="SAM" id="MobiDB-lite"/>
    </source>
</evidence>
<gene>
    <name evidence="3" type="ORF">APAL1065_LOCUS9739</name>
</gene>
<dbReference type="EMBL" id="HBHT01014560">
    <property type="protein sequence ID" value="CAD9960702.1"/>
    <property type="molecule type" value="Transcribed_RNA"/>
</dbReference>
<protein>
    <submittedName>
        <fullName evidence="3">Uncharacterized protein</fullName>
    </submittedName>
</protein>
<feature type="signal peptide" evidence="2">
    <location>
        <begin position="1"/>
        <end position="16"/>
    </location>
</feature>
<proteinExistence type="predicted"/>
<sequence>MSKSALTLLLLSQAWASHAFQAPTFASRRSVLAATIETMAEPVGSTPADQERLEQTRNNLAASRPDGLPEDLVQASSSSEAPVQAEPSGMNDFAQKRLDQIRANIAASKASAPSTPISAPAPATIVAAEPTPVVETVEEAAPTPKSAPPVVGYKSLETFRFGPSDWQLDPTPLSVELNAQFTP</sequence>
<feature type="chain" id="PRO_5031102176" evidence="2">
    <location>
        <begin position="17"/>
        <end position="183"/>
    </location>
</feature>
<reference evidence="3" key="1">
    <citation type="submission" date="2021-01" db="EMBL/GenBank/DDBJ databases">
        <authorList>
            <person name="Corre E."/>
            <person name="Pelletier E."/>
            <person name="Niang G."/>
            <person name="Scheremetjew M."/>
            <person name="Finn R."/>
            <person name="Kale V."/>
            <person name="Holt S."/>
            <person name="Cochrane G."/>
            <person name="Meng A."/>
            <person name="Brown T."/>
            <person name="Cohen L."/>
        </authorList>
    </citation>
    <scope>NUCLEOTIDE SEQUENCE</scope>
    <source>
        <strain evidence="3">CCMP125</strain>
    </source>
</reference>
<dbReference type="AlphaFoldDB" id="A0A7S3DNC1"/>
<keyword evidence="2" id="KW-0732">Signal</keyword>